<sequence>MTWHWKELLPVDRFSVRTSNYITEMDRQTLALLYQPLTGALAHSVYVTLLSQLEKDQYWSDELTHRQLMLLLGVSLEVIYEERKKLEGIGLLKTYKRKDEEGGATYLYELQPPMTPKQFFENDVLSVYLFNRLGKSHYRVLRDRFTIDKIDHDQYTEMTYAFDEVYVSLHHSEMVTNLQSETSNALKMNKEKELLSINDQNEMIFNQFDFDLLEKSLSTFIVPEEILTSDVRKTISRLAFVYKIEPLEMSSIVQQALLHDEKLDLLELRKKAQEWYKVEHGNEPPGIGMQKQPLNQQTMAGKEPQTEEERTIKFYETISPLELLEIRSNGGKVAAADVKIIESLIIDHQLLPGVTNVLLDFMLYSQDMKLSKALVDKVAGHWSRKKVKNVKEAMQLALLERRKTTEASNQKRTQSQAKKRPSQKRQMQKRDKLPKWLVDDKVKQEQVEQSTNPSKENVNADRKNDEQSFEEMLENLRKNKTQKGGI</sequence>
<proteinExistence type="inferred from homology"/>
<evidence type="ECO:0000259" key="4">
    <source>
        <dbReference type="Pfam" id="PF25888"/>
    </source>
</evidence>
<dbReference type="AlphaFoldDB" id="A0A0B0ILU3"/>
<feature type="compositionally biased region" description="Polar residues" evidence="2">
    <location>
        <begin position="406"/>
        <end position="416"/>
    </location>
</feature>
<dbReference type="STRING" id="333138.LQ50_06510"/>
<dbReference type="OrthoDB" id="2082007at2"/>
<dbReference type="Pfam" id="PF25888">
    <property type="entry name" value="WHD_DnaB"/>
    <property type="match status" value="1"/>
</dbReference>
<dbReference type="EMBL" id="JRJU01000005">
    <property type="protein sequence ID" value="KHF41034.1"/>
    <property type="molecule type" value="Genomic_DNA"/>
</dbReference>
<gene>
    <name evidence="5" type="ORF">LQ50_06510</name>
</gene>
<feature type="compositionally biased region" description="Basic and acidic residues" evidence="2">
    <location>
        <begin position="428"/>
        <end position="446"/>
    </location>
</feature>
<keyword evidence="5" id="KW-0547">Nucleotide-binding</keyword>
<keyword evidence="5" id="KW-0347">Helicase</keyword>
<dbReference type="Proteomes" id="UP000030832">
    <property type="component" value="Unassembled WGS sequence"/>
</dbReference>
<feature type="domain" description="DnaB/C C-terminal" evidence="3">
    <location>
        <begin position="330"/>
        <end position="395"/>
    </location>
</feature>
<evidence type="ECO:0000313" key="6">
    <source>
        <dbReference type="Proteomes" id="UP000030832"/>
    </source>
</evidence>
<keyword evidence="5" id="KW-0067">ATP-binding</keyword>
<evidence type="ECO:0000256" key="1">
    <source>
        <dbReference type="ARBA" id="ARBA00093462"/>
    </source>
</evidence>
<dbReference type="InterPro" id="IPR058660">
    <property type="entry name" value="WHD_DnaB"/>
</dbReference>
<evidence type="ECO:0000259" key="3">
    <source>
        <dbReference type="Pfam" id="PF07261"/>
    </source>
</evidence>
<organism evidence="5 6">
    <name type="scientific">Halalkalibacter okhensis</name>
    <dbReference type="NCBI Taxonomy" id="333138"/>
    <lineage>
        <taxon>Bacteria</taxon>
        <taxon>Bacillati</taxon>
        <taxon>Bacillota</taxon>
        <taxon>Bacilli</taxon>
        <taxon>Bacillales</taxon>
        <taxon>Bacillaceae</taxon>
        <taxon>Halalkalibacter</taxon>
    </lineage>
</organism>
<accession>A0A0B0ILU3</accession>
<keyword evidence="5" id="KW-0378">Hydrolase</keyword>
<evidence type="ECO:0000313" key="5">
    <source>
        <dbReference type="EMBL" id="KHF41034.1"/>
    </source>
</evidence>
<dbReference type="RefSeq" id="WP_034627127.1">
    <property type="nucleotide sequence ID" value="NZ_JRJU01000005.1"/>
</dbReference>
<comment type="caution">
    <text evidence="5">The sequence shown here is derived from an EMBL/GenBank/DDBJ whole genome shotgun (WGS) entry which is preliminary data.</text>
</comment>
<dbReference type="InterPro" id="IPR006343">
    <property type="entry name" value="DnaB/C_C"/>
</dbReference>
<feature type="domain" description="Replicative helicase loading/DNA remodeling protein DnaB N-terminal winged helix" evidence="4">
    <location>
        <begin position="10"/>
        <end position="272"/>
    </location>
</feature>
<dbReference type="eggNOG" id="COG3611">
    <property type="taxonomic scope" value="Bacteria"/>
</dbReference>
<feature type="compositionally biased region" description="Basic residues" evidence="2">
    <location>
        <begin position="417"/>
        <end position="427"/>
    </location>
</feature>
<dbReference type="Pfam" id="PF07261">
    <property type="entry name" value="DnaB_2"/>
    <property type="match status" value="1"/>
</dbReference>
<evidence type="ECO:0000256" key="2">
    <source>
        <dbReference type="SAM" id="MobiDB-lite"/>
    </source>
</evidence>
<reference evidence="5 6" key="1">
    <citation type="submission" date="2014-09" db="EMBL/GenBank/DDBJ databases">
        <title>Genome sequencing and annotation of Bacillus Okhensis strain Kh10-101T.</title>
        <authorList>
            <person name="Prakash J.S."/>
        </authorList>
    </citation>
    <scope>NUCLEOTIDE SEQUENCE [LARGE SCALE GENOMIC DNA]</scope>
    <source>
        <strain evidence="6">Kh10-101T</strain>
    </source>
</reference>
<comment type="similarity">
    <text evidence="1">Belongs to the DnaB/DnaD family.</text>
</comment>
<protein>
    <submittedName>
        <fullName evidence="5">Helicase DnaB</fullName>
    </submittedName>
</protein>
<name>A0A0B0ILU3_9BACI</name>
<keyword evidence="6" id="KW-1185">Reference proteome</keyword>
<feature type="region of interest" description="Disordered" evidence="2">
    <location>
        <begin position="401"/>
        <end position="486"/>
    </location>
</feature>
<dbReference type="GO" id="GO:0004386">
    <property type="term" value="F:helicase activity"/>
    <property type="evidence" value="ECO:0007669"/>
    <property type="project" value="UniProtKB-KW"/>
</dbReference>
<feature type="compositionally biased region" description="Polar residues" evidence="2">
    <location>
        <begin position="447"/>
        <end position="457"/>
    </location>
</feature>